<dbReference type="EMBL" id="JAMKFB020000016">
    <property type="protein sequence ID" value="KAL0172430.1"/>
    <property type="molecule type" value="Genomic_DNA"/>
</dbReference>
<dbReference type="Proteomes" id="UP001529510">
    <property type="component" value="Unassembled WGS sequence"/>
</dbReference>
<organism evidence="1 2">
    <name type="scientific">Cirrhinus mrigala</name>
    <name type="common">Mrigala</name>
    <dbReference type="NCBI Taxonomy" id="683832"/>
    <lineage>
        <taxon>Eukaryota</taxon>
        <taxon>Metazoa</taxon>
        <taxon>Chordata</taxon>
        <taxon>Craniata</taxon>
        <taxon>Vertebrata</taxon>
        <taxon>Euteleostomi</taxon>
        <taxon>Actinopterygii</taxon>
        <taxon>Neopterygii</taxon>
        <taxon>Teleostei</taxon>
        <taxon>Ostariophysi</taxon>
        <taxon>Cypriniformes</taxon>
        <taxon>Cyprinidae</taxon>
        <taxon>Labeoninae</taxon>
        <taxon>Labeonini</taxon>
        <taxon>Cirrhinus</taxon>
    </lineage>
</organism>
<feature type="non-terminal residue" evidence="1">
    <location>
        <position position="198"/>
    </location>
</feature>
<evidence type="ECO:0000313" key="2">
    <source>
        <dbReference type="Proteomes" id="UP001529510"/>
    </source>
</evidence>
<reference evidence="1 2" key="1">
    <citation type="submission" date="2024-05" db="EMBL/GenBank/DDBJ databases">
        <title>Genome sequencing and assembly of Indian major carp, Cirrhinus mrigala (Hamilton, 1822).</title>
        <authorList>
            <person name="Mohindra V."/>
            <person name="Chowdhury L.M."/>
            <person name="Lal K."/>
            <person name="Jena J.K."/>
        </authorList>
    </citation>
    <scope>NUCLEOTIDE SEQUENCE [LARGE SCALE GENOMIC DNA]</scope>
    <source>
        <strain evidence="1">CM1030</strain>
        <tissue evidence="1">Blood</tissue>
    </source>
</reference>
<name>A0ABD0PF86_CIRMR</name>
<evidence type="ECO:0000313" key="1">
    <source>
        <dbReference type="EMBL" id="KAL0172430.1"/>
    </source>
</evidence>
<proteinExistence type="predicted"/>
<keyword evidence="2" id="KW-1185">Reference proteome</keyword>
<gene>
    <name evidence="1" type="ORF">M9458_032741</name>
</gene>
<protein>
    <submittedName>
        <fullName evidence="1">Uncharacterized protein</fullName>
    </submittedName>
</protein>
<comment type="caution">
    <text evidence="1">The sequence shown here is derived from an EMBL/GenBank/DDBJ whole genome shotgun (WGS) entry which is preliminary data.</text>
</comment>
<sequence length="198" mass="21687">MARQSWDSSGSTSVSRRSASVHGLPNLHLHLDPLSFRIHWIPPFLQFLACSTVHLRARSGPKLDRSVVCGSSSHQALPSSGFPFILARSIVHPRASIKPELDRSMLCGCSFQPPPSPHPRTIVIFNVQIFRYSSTMQRPSSSNVPVWVPGPISSAFFGQFLGSIGPTGVMQLLGSSLTDSFMRFYNFASGFQFIVSAP</sequence>
<accession>A0ABD0PF86</accession>
<dbReference type="AlphaFoldDB" id="A0ABD0PF86"/>